<evidence type="ECO:0000256" key="2">
    <source>
        <dbReference type="ARBA" id="ARBA00006671"/>
    </source>
</evidence>
<reference evidence="7 8" key="1">
    <citation type="submission" date="2018-01" db="EMBL/GenBank/DDBJ databases">
        <title>Complete and assembled Genome of Pantoea gaviniae DSM22758T.</title>
        <authorList>
            <person name="Stevens M.J.A."/>
            <person name="Zurfluh K."/>
            <person name="Stephan R."/>
        </authorList>
    </citation>
    <scope>NUCLEOTIDE SEQUENCE [LARGE SCALE GENOMIC DNA]</scope>
    <source>
        <strain evidence="7 8">DSM 22758</strain>
    </source>
</reference>
<evidence type="ECO:0000313" key="8">
    <source>
        <dbReference type="Proteomes" id="UP000238365"/>
    </source>
</evidence>
<evidence type="ECO:0000313" key="7">
    <source>
        <dbReference type="EMBL" id="AUX91660.1"/>
    </source>
</evidence>
<dbReference type="InterPro" id="IPR050263">
    <property type="entry name" value="Bact_Fimbrial_Adh_Pro"/>
</dbReference>
<feature type="domain" description="Fimbrial-type adhesion" evidence="6">
    <location>
        <begin position="200"/>
        <end position="345"/>
    </location>
</feature>
<feature type="chain" id="PRO_5014701230" description="Fimbrial-type adhesion domain-containing protein" evidence="5">
    <location>
        <begin position="31"/>
        <end position="346"/>
    </location>
</feature>
<sequence>MKAIIKKRMYPCRALILLLGSVFLCNTSYADNVRCGPDSNITNSITAFDFNSLPSEIPDTVPIGTTIYDVTMNLDLWCAKDISAASGGARKIYINREALDNALGSQSGLTFYVTINGERDSARRSYDSGYTTNALFLQGLATSFYTRLNVSVRVELVKTGQNVALSPLRNDIWLFSIGDAGTGYLRYRATNVKKLSFSAYTCNISTPSMHQRLPEVNIADLKSNGRVEGHEADFSVSLNCNGDLWSTLSINMAFNGSPVAGLERQGVYPFRKGNNEIAEGIGFQIRHRNGAGDYVESGNGEFFKIGDFTQQSKILTVPLKANYYRISDRLSPGELTGSVTYIIDYM</sequence>
<gene>
    <name evidence="7" type="ORF">C2E15_00160</name>
</gene>
<dbReference type="GO" id="GO:0043709">
    <property type="term" value="P:cell adhesion involved in single-species biofilm formation"/>
    <property type="evidence" value="ECO:0007669"/>
    <property type="project" value="TreeGrafter"/>
</dbReference>
<dbReference type="Proteomes" id="UP000238365">
    <property type="component" value="Chromosome"/>
</dbReference>
<dbReference type="InterPro" id="IPR036937">
    <property type="entry name" value="Adhesion_dom_fimbrial_sf"/>
</dbReference>
<evidence type="ECO:0000256" key="1">
    <source>
        <dbReference type="ARBA" id="ARBA00004561"/>
    </source>
</evidence>
<dbReference type="EMBL" id="CP026377">
    <property type="protein sequence ID" value="AUX91660.1"/>
    <property type="molecule type" value="Genomic_DNA"/>
</dbReference>
<dbReference type="Gene3D" id="2.60.40.1090">
    <property type="entry name" value="Fimbrial-type adhesion domain"/>
    <property type="match status" value="1"/>
</dbReference>
<dbReference type="AlphaFoldDB" id="A0A2L0IAX0"/>
<feature type="signal peptide" evidence="5">
    <location>
        <begin position="1"/>
        <end position="30"/>
    </location>
</feature>
<keyword evidence="4" id="KW-0281">Fimbrium</keyword>
<keyword evidence="8" id="KW-1185">Reference proteome</keyword>
<dbReference type="InterPro" id="IPR008966">
    <property type="entry name" value="Adhesion_dom_sf"/>
</dbReference>
<dbReference type="PANTHER" id="PTHR33420:SF3">
    <property type="entry name" value="FIMBRIAL SUBUNIT ELFA"/>
    <property type="match status" value="1"/>
</dbReference>
<evidence type="ECO:0000259" key="6">
    <source>
        <dbReference type="Pfam" id="PF00419"/>
    </source>
</evidence>
<dbReference type="PANTHER" id="PTHR33420">
    <property type="entry name" value="FIMBRIAL SUBUNIT ELFA-RELATED"/>
    <property type="match status" value="1"/>
</dbReference>
<proteinExistence type="inferred from homology"/>
<dbReference type="SUPFAM" id="SSF49401">
    <property type="entry name" value="Bacterial adhesins"/>
    <property type="match status" value="1"/>
</dbReference>
<keyword evidence="3 5" id="KW-0732">Signal</keyword>
<evidence type="ECO:0000256" key="5">
    <source>
        <dbReference type="SAM" id="SignalP"/>
    </source>
</evidence>
<dbReference type="InterPro" id="IPR000259">
    <property type="entry name" value="Adhesion_dom_fimbrial"/>
</dbReference>
<comment type="subcellular location">
    <subcellularLocation>
        <location evidence="1">Fimbrium</location>
    </subcellularLocation>
</comment>
<evidence type="ECO:0000256" key="3">
    <source>
        <dbReference type="ARBA" id="ARBA00022729"/>
    </source>
</evidence>
<dbReference type="OrthoDB" id="8970968at2"/>
<protein>
    <recommendedName>
        <fullName evidence="6">Fimbrial-type adhesion domain-containing protein</fullName>
    </recommendedName>
</protein>
<organism evidence="7 8">
    <name type="scientific">Mixta gaviniae</name>
    <dbReference type="NCBI Taxonomy" id="665914"/>
    <lineage>
        <taxon>Bacteria</taxon>
        <taxon>Pseudomonadati</taxon>
        <taxon>Pseudomonadota</taxon>
        <taxon>Gammaproteobacteria</taxon>
        <taxon>Enterobacterales</taxon>
        <taxon>Erwiniaceae</taxon>
        <taxon>Mixta</taxon>
    </lineage>
</organism>
<dbReference type="KEGG" id="pgz:C2E15_00160"/>
<comment type="similarity">
    <text evidence="2">Belongs to the fimbrial protein family.</text>
</comment>
<name>A0A2L0IAX0_9GAMM</name>
<accession>A0A2L0IAX0</accession>
<dbReference type="GO" id="GO:0009289">
    <property type="term" value="C:pilus"/>
    <property type="evidence" value="ECO:0007669"/>
    <property type="project" value="UniProtKB-SubCell"/>
</dbReference>
<dbReference type="Pfam" id="PF00419">
    <property type="entry name" value="Fimbrial"/>
    <property type="match status" value="1"/>
</dbReference>
<evidence type="ECO:0000256" key="4">
    <source>
        <dbReference type="ARBA" id="ARBA00023263"/>
    </source>
</evidence>